<feature type="compositionally biased region" description="Low complexity" evidence="1">
    <location>
        <begin position="39"/>
        <end position="60"/>
    </location>
</feature>
<organism evidence="2 3">
    <name type="scientific">Curvularia clavata</name>
    <dbReference type="NCBI Taxonomy" id="95742"/>
    <lineage>
        <taxon>Eukaryota</taxon>
        <taxon>Fungi</taxon>
        <taxon>Dikarya</taxon>
        <taxon>Ascomycota</taxon>
        <taxon>Pezizomycotina</taxon>
        <taxon>Dothideomycetes</taxon>
        <taxon>Pleosporomycetidae</taxon>
        <taxon>Pleosporales</taxon>
        <taxon>Pleosporineae</taxon>
        <taxon>Pleosporaceae</taxon>
        <taxon>Curvularia</taxon>
    </lineage>
</organism>
<dbReference type="EMBL" id="CP089276">
    <property type="protein sequence ID" value="USP77124.1"/>
    <property type="molecule type" value="Genomic_DNA"/>
</dbReference>
<keyword evidence="3" id="KW-1185">Reference proteome</keyword>
<feature type="region of interest" description="Disordered" evidence="1">
    <location>
        <begin position="39"/>
        <end position="68"/>
    </location>
</feature>
<evidence type="ECO:0000256" key="1">
    <source>
        <dbReference type="SAM" id="MobiDB-lite"/>
    </source>
</evidence>
<name>A0A9Q9DSU7_CURCL</name>
<sequence length="110" mass="11549">MAQDPVSAKDNNTMQLAEILSDLVSLRVCDPAAALALVSARSDSSSTTTTATTSAAAAADADPKDDSDLDLKRAKDLLKLHIEVKEAEKRGELSRVLEEARGLVERAVGG</sequence>
<dbReference type="VEuPathDB" id="FungiDB:yc1106_04398"/>
<proteinExistence type="predicted"/>
<dbReference type="Proteomes" id="UP001056012">
    <property type="component" value="Chromosome 3"/>
</dbReference>
<dbReference type="OrthoDB" id="5394455at2759"/>
<dbReference type="AlphaFoldDB" id="A0A9Q9DSU7"/>
<evidence type="ECO:0000313" key="3">
    <source>
        <dbReference type="Proteomes" id="UP001056012"/>
    </source>
</evidence>
<reference evidence="2" key="1">
    <citation type="submission" date="2021-12" db="EMBL/GenBank/DDBJ databases">
        <title>Curvularia clavata genome.</title>
        <authorList>
            <person name="Cao Y."/>
        </authorList>
    </citation>
    <scope>NUCLEOTIDE SEQUENCE</scope>
    <source>
        <strain evidence="2">Yc1106</strain>
    </source>
</reference>
<protein>
    <submittedName>
        <fullName evidence="2">Uncharacterized protein</fullName>
    </submittedName>
</protein>
<gene>
    <name evidence="2" type="ORF">yc1106_04398</name>
</gene>
<accession>A0A9Q9DSU7</accession>
<evidence type="ECO:0000313" key="2">
    <source>
        <dbReference type="EMBL" id="USP77124.1"/>
    </source>
</evidence>